<accession>A0A0E8C5I8</accession>
<evidence type="ECO:0000313" key="4">
    <source>
        <dbReference type="EMBL" id="SUV63313.1"/>
    </source>
</evidence>
<dbReference type="InterPro" id="IPR042183">
    <property type="entry name" value="MmgE/PrpD_sf_1"/>
</dbReference>
<dbReference type="Proteomes" id="UP000255014">
    <property type="component" value="Unassembled WGS sequence"/>
</dbReference>
<dbReference type="InterPro" id="IPR042188">
    <property type="entry name" value="MmgE/PrpD_sf_2"/>
</dbReference>
<protein>
    <submittedName>
        <fullName evidence="4">2-methylcitrate dehydratase</fullName>
        <ecNumber evidence="4">4.2.1.79</ecNumber>
    </submittedName>
</protein>
<dbReference type="InterPro" id="IPR036148">
    <property type="entry name" value="MmgE/PrpD_sf"/>
</dbReference>
<dbReference type="GO" id="GO:0047547">
    <property type="term" value="F:2-methylcitrate dehydratase activity"/>
    <property type="evidence" value="ECO:0007669"/>
    <property type="project" value="UniProtKB-EC"/>
</dbReference>
<keyword evidence="4" id="KW-0456">Lyase</keyword>
<dbReference type="Gene3D" id="3.30.1330.120">
    <property type="entry name" value="2-methylcitrate dehydratase PrpD"/>
    <property type="match status" value="1"/>
</dbReference>
<dbReference type="OMA" id="VWGGFFR"/>
<dbReference type="PANTHER" id="PTHR16943">
    <property type="entry name" value="2-METHYLCITRATE DEHYDRATASE-RELATED"/>
    <property type="match status" value="1"/>
</dbReference>
<gene>
    <name evidence="4" type="primary">prpD_1</name>
    <name evidence="4" type="ORF">NCTC10911_00308</name>
</gene>
<dbReference type="GeneID" id="69603715"/>
<dbReference type="EMBL" id="UFTT01000002">
    <property type="protein sequence ID" value="SUV63313.1"/>
    <property type="molecule type" value="Genomic_DNA"/>
</dbReference>
<dbReference type="InterPro" id="IPR005656">
    <property type="entry name" value="MmgE_PrpD"/>
</dbReference>
<sequence>MNKNTVPDASGVFAKFATQTRFEDFPAKVIANTKRSIFDTVGVMLAGGGPDAQAHRIAQMLAAWGGAPTGTVIGHDMKLPAPNAAFANAAMAHQYDFDDVHDEAVAHPTNSSFSGTLAAAQEMPGATGRKLLASVLVGNEVVCRVGLAIKGALYDYVWIWPAVVAIWGATTASARVMGLTADQLQSAYGLTLHQTGTTLQCHHGPGSDVRGFRDGFGARNGVTAAYMARAGLRGDPEAFEGKYGFYGAFFRGEYDRERLLAGLGQHYAAERISIKAWASARETHATLQALLELRERHGIDPAAIERVVMRVGETNMRFCEPGAARRRPTVRMDALCALPFCASVALIHGGVPLGAFSENGMRDERVLALAERIAWQADEALSHGTVEGGDVEISLRNGQTFRHQVRHGMGHPDFPVSDELLVRKFIDCAALATCSVSESQVREFWEMVQKLEDISVAEFSAALRAFSRGN</sequence>
<dbReference type="Pfam" id="PF19305">
    <property type="entry name" value="MmgE_PrpD_C"/>
    <property type="match status" value="1"/>
</dbReference>
<evidence type="ECO:0000313" key="5">
    <source>
        <dbReference type="Proteomes" id="UP000255014"/>
    </source>
</evidence>
<dbReference type="PANTHER" id="PTHR16943:SF8">
    <property type="entry name" value="2-METHYLCITRATE DEHYDRATASE"/>
    <property type="match status" value="1"/>
</dbReference>
<proteinExistence type="inferred from homology"/>
<comment type="similarity">
    <text evidence="1">Belongs to the PrpD family.</text>
</comment>
<dbReference type="EC" id="4.2.1.79" evidence="4"/>
<dbReference type="Gene3D" id="1.10.4100.10">
    <property type="entry name" value="2-methylcitrate dehydratase PrpD"/>
    <property type="match status" value="1"/>
</dbReference>
<name>A0A0E8C5I8_BORPT</name>
<feature type="domain" description="MmgE/PrpD C-terminal" evidence="3">
    <location>
        <begin position="277"/>
        <end position="452"/>
    </location>
</feature>
<dbReference type="RefSeq" id="WP_010931675.1">
    <property type="nucleotide sequence ID" value="NZ_AP024746.1"/>
</dbReference>
<organism evidence="4 5">
    <name type="scientific">Bordetella pertussis</name>
    <dbReference type="NCBI Taxonomy" id="520"/>
    <lineage>
        <taxon>Bacteria</taxon>
        <taxon>Pseudomonadati</taxon>
        <taxon>Pseudomonadota</taxon>
        <taxon>Betaproteobacteria</taxon>
        <taxon>Burkholderiales</taxon>
        <taxon>Alcaligenaceae</taxon>
        <taxon>Bordetella</taxon>
    </lineage>
</organism>
<dbReference type="InterPro" id="IPR045336">
    <property type="entry name" value="MmgE_PrpD_N"/>
</dbReference>
<evidence type="ECO:0000256" key="1">
    <source>
        <dbReference type="ARBA" id="ARBA00006174"/>
    </source>
</evidence>
<dbReference type="AlphaFoldDB" id="A0A0E8C5I8"/>
<reference evidence="4 5" key="1">
    <citation type="submission" date="2018-06" db="EMBL/GenBank/DDBJ databases">
        <authorList>
            <consortium name="Pathogen Informatics"/>
            <person name="Doyle S."/>
        </authorList>
    </citation>
    <scope>NUCLEOTIDE SEQUENCE [LARGE SCALE GENOMIC DNA]</scope>
    <source>
        <strain evidence="4 5">NCTC10911</strain>
    </source>
</reference>
<feature type="domain" description="MmgE/PrpD N-terminal" evidence="2">
    <location>
        <begin position="13"/>
        <end position="253"/>
    </location>
</feature>
<dbReference type="InterPro" id="IPR045337">
    <property type="entry name" value="MmgE_PrpD_C"/>
</dbReference>
<evidence type="ECO:0000259" key="3">
    <source>
        <dbReference type="Pfam" id="PF19305"/>
    </source>
</evidence>
<evidence type="ECO:0000259" key="2">
    <source>
        <dbReference type="Pfam" id="PF03972"/>
    </source>
</evidence>
<dbReference type="SUPFAM" id="SSF103378">
    <property type="entry name" value="2-methylcitrate dehydratase PrpD"/>
    <property type="match status" value="1"/>
</dbReference>
<dbReference type="Pfam" id="PF03972">
    <property type="entry name" value="MmgE_PrpD_N"/>
    <property type="match status" value="1"/>
</dbReference>